<comment type="caution">
    <text evidence="1">The sequence shown here is derived from an EMBL/GenBank/DDBJ whole genome shotgun (WGS) entry which is preliminary data.</text>
</comment>
<evidence type="ECO:0000313" key="1">
    <source>
        <dbReference type="EMBL" id="KHF98494.1"/>
    </source>
</evidence>
<keyword evidence="1" id="KW-0489">Methyltransferase</keyword>
<keyword evidence="2" id="KW-1185">Reference proteome</keyword>
<dbReference type="GO" id="GO:0032259">
    <property type="term" value="P:methylation"/>
    <property type="evidence" value="ECO:0007669"/>
    <property type="project" value="UniProtKB-KW"/>
</dbReference>
<accession>A0A0B0MCI7</accession>
<gene>
    <name evidence="1" type="ORF">F383_37465</name>
</gene>
<keyword evidence="1" id="KW-0808">Transferase</keyword>
<evidence type="ECO:0000313" key="2">
    <source>
        <dbReference type="Proteomes" id="UP000032142"/>
    </source>
</evidence>
<dbReference type="GO" id="GO:0008168">
    <property type="term" value="F:methyltransferase activity"/>
    <property type="evidence" value="ECO:0007669"/>
    <property type="project" value="UniProtKB-KW"/>
</dbReference>
<dbReference type="Proteomes" id="UP000032142">
    <property type="component" value="Unassembled WGS sequence"/>
</dbReference>
<proteinExistence type="predicted"/>
<reference evidence="2" key="1">
    <citation type="submission" date="2014-09" db="EMBL/GenBank/DDBJ databases">
        <authorList>
            <person name="Mudge J."/>
            <person name="Ramaraj T."/>
            <person name="Lindquist I.E."/>
            <person name="Bharti A.K."/>
            <person name="Sundararajan A."/>
            <person name="Cameron C.T."/>
            <person name="Woodward J.E."/>
            <person name="May G.D."/>
            <person name="Brubaker C."/>
            <person name="Broadhvest J."/>
            <person name="Wilkins T.A."/>
        </authorList>
    </citation>
    <scope>NUCLEOTIDE SEQUENCE</scope>
    <source>
        <strain evidence="2">cv. AKA8401</strain>
    </source>
</reference>
<dbReference type="AlphaFoldDB" id="A0A0B0MCI7"/>
<organism evidence="1 2">
    <name type="scientific">Gossypium arboreum</name>
    <name type="common">Tree cotton</name>
    <name type="synonym">Gossypium nanking</name>
    <dbReference type="NCBI Taxonomy" id="29729"/>
    <lineage>
        <taxon>Eukaryota</taxon>
        <taxon>Viridiplantae</taxon>
        <taxon>Streptophyta</taxon>
        <taxon>Embryophyta</taxon>
        <taxon>Tracheophyta</taxon>
        <taxon>Spermatophyta</taxon>
        <taxon>Magnoliopsida</taxon>
        <taxon>eudicotyledons</taxon>
        <taxon>Gunneridae</taxon>
        <taxon>Pentapetalae</taxon>
        <taxon>rosids</taxon>
        <taxon>malvids</taxon>
        <taxon>Malvales</taxon>
        <taxon>Malvaceae</taxon>
        <taxon>Malvoideae</taxon>
        <taxon>Gossypium</taxon>
    </lineage>
</organism>
<dbReference type="EMBL" id="JRRC01041102">
    <property type="protein sequence ID" value="KHF98494.1"/>
    <property type="molecule type" value="Genomic_DNA"/>
</dbReference>
<sequence length="103" mass="12099">MGKMPYIVRGSIVLLTKERFGSWPHLLFYMLILKPYGKLLFFEFCWTYYGEFKRSKKIPCSLLHLCSFKGLIRDAKEDLQHMAQVIFPNTLCGFLEEQQCPGL</sequence>
<protein>
    <submittedName>
        <fullName evidence="1">Pyridoxal-phosphate-dependent serine hydroxymethyltransferase</fullName>
    </submittedName>
</protein>
<name>A0A0B0MCI7_GOSAR</name>